<proteinExistence type="inferred from homology"/>
<keyword evidence="5 7" id="KW-0472">Membrane</keyword>
<evidence type="ECO:0000256" key="2">
    <source>
        <dbReference type="ARBA" id="ARBA00005241"/>
    </source>
</evidence>
<feature type="transmembrane region" description="Helical" evidence="7">
    <location>
        <begin position="28"/>
        <end position="50"/>
    </location>
</feature>
<keyword evidence="4 7" id="KW-1133">Transmembrane helix</keyword>
<feature type="region of interest" description="Disordered" evidence="6">
    <location>
        <begin position="737"/>
        <end position="766"/>
    </location>
</feature>
<evidence type="ECO:0000256" key="3">
    <source>
        <dbReference type="ARBA" id="ARBA00022692"/>
    </source>
</evidence>
<dbReference type="InterPro" id="IPR036259">
    <property type="entry name" value="MFS_trans_sf"/>
</dbReference>
<gene>
    <name evidence="9" type="ORF">PSYICH_LOCUS11022</name>
</gene>
<keyword evidence="10" id="KW-1185">Reference proteome</keyword>
<comment type="subcellular location">
    <subcellularLocation>
        <location evidence="1">Membrane</location>
        <topology evidence="1">Multi-pass membrane protein</topology>
    </subcellularLocation>
</comment>
<evidence type="ECO:0000313" key="10">
    <source>
        <dbReference type="Proteomes" id="UP001153636"/>
    </source>
</evidence>
<feature type="transmembrane region" description="Helical" evidence="7">
    <location>
        <begin position="580"/>
        <end position="604"/>
    </location>
</feature>
<feature type="transmembrane region" description="Helical" evidence="7">
    <location>
        <begin position="383"/>
        <end position="404"/>
    </location>
</feature>
<dbReference type="InterPro" id="IPR051717">
    <property type="entry name" value="MFS_MFSD6"/>
</dbReference>
<dbReference type="PANTHER" id="PTHR16172:SF41">
    <property type="entry name" value="MAJOR FACILITATOR SUPERFAMILY DOMAIN-CONTAINING PROTEIN 6-LIKE"/>
    <property type="match status" value="1"/>
</dbReference>
<dbReference type="Proteomes" id="UP001153636">
    <property type="component" value="Chromosome 5"/>
</dbReference>
<feature type="transmembrane region" description="Helical" evidence="7">
    <location>
        <begin position="457"/>
        <end position="479"/>
    </location>
</feature>
<feature type="transmembrane region" description="Helical" evidence="7">
    <location>
        <begin position="491"/>
        <end position="514"/>
    </location>
</feature>
<feature type="domain" description="Major facilitator superfamily associated" evidence="8">
    <location>
        <begin position="28"/>
        <end position="583"/>
    </location>
</feature>
<sequence>MGEQTGVDVEVNTDIAPRGLFGINKNLVLLKVTLFFLHGATSSLVPYLTVHMQSIGLTMEQIAIIYLLLPFTTFIAPPITGYLVDKFGKYKPIVIGCFLLTAILHHSLLIMPTREAPGVVPDGYIIRHPKKMYVEVWWSPCPSRECPNNEELDIVLDLCVDHCLIADAKSKKHRQKKNASDPGDTTDDLSFHIKKKQRNDTATAFTLDMHPNLGDPVEQFGIELESAEEDDDVTEFKKRFRSGMLKRNGVDMKELEPKDLRCGGIVLEANTSTQNRLSNYTNDCILQRCQFRSGGPEMCPPDFKESDPVIFWVYGGLRFLATMMQLAATSIMDPVALSLIEKYGGDFGKERLFSCIGMAIFSPIVGALIDWNSERLGYTDYSAAFYAFDVLLIIASISLLAMQIDTKLPSDSLFSDLKKILKMPSLMVFVFFLFLLGNLWGFIESFLFFYLKDLGAPTYLLGITVTVGTMSSIPFLYGAEKITRKIGHVRVIIAAFFAHSIRLTGYSLIGTAWWCIPFEALESIALHLMWVAAATYCAILAPKGLLATLLGVCMVAHYSVGRGSGSFFGGHLIAKFGITISFRIMGAFAVCSGLLYTILHFLWLKKVEFRVENEVQGEEAENLNNGQLKYKDQGTMMSMERLSVMAEFNPVGSLSSLGRSHLSRSSIIRRGSLSVPIKPRSAFPFIKPEYLTSANEIRRNSEKDISSNVIYSNIPQNENGYIPNEKDEIVYDEIKRKHQTEDKNEKRSNKEKFSTDVTEIESQKGK</sequence>
<evidence type="ECO:0000256" key="5">
    <source>
        <dbReference type="ARBA" id="ARBA00023136"/>
    </source>
</evidence>
<dbReference type="OrthoDB" id="10056177at2759"/>
<dbReference type="SUPFAM" id="SSF103473">
    <property type="entry name" value="MFS general substrate transporter"/>
    <property type="match status" value="2"/>
</dbReference>
<evidence type="ECO:0000256" key="1">
    <source>
        <dbReference type="ARBA" id="ARBA00004141"/>
    </source>
</evidence>
<evidence type="ECO:0000256" key="4">
    <source>
        <dbReference type="ARBA" id="ARBA00022989"/>
    </source>
</evidence>
<comment type="similarity">
    <text evidence="2">Belongs to the major facilitator superfamily. MFSD6 family.</text>
</comment>
<dbReference type="AlphaFoldDB" id="A0A9P0D4R8"/>
<dbReference type="EMBL" id="OV651817">
    <property type="protein sequence ID" value="CAH1110484.1"/>
    <property type="molecule type" value="Genomic_DNA"/>
</dbReference>
<organism evidence="9 10">
    <name type="scientific">Psylliodes chrysocephalus</name>
    <dbReference type="NCBI Taxonomy" id="3402493"/>
    <lineage>
        <taxon>Eukaryota</taxon>
        <taxon>Metazoa</taxon>
        <taxon>Ecdysozoa</taxon>
        <taxon>Arthropoda</taxon>
        <taxon>Hexapoda</taxon>
        <taxon>Insecta</taxon>
        <taxon>Pterygota</taxon>
        <taxon>Neoptera</taxon>
        <taxon>Endopterygota</taxon>
        <taxon>Coleoptera</taxon>
        <taxon>Polyphaga</taxon>
        <taxon>Cucujiformia</taxon>
        <taxon>Chrysomeloidea</taxon>
        <taxon>Chrysomelidae</taxon>
        <taxon>Galerucinae</taxon>
        <taxon>Alticini</taxon>
        <taxon>Psylliodes</taxon>
    </lineage>
</organism>
<name>A0A9P0D4R8_9CUCU</name>
<keyword evidence="3 7" id="KW-0812">Transmembrane</keyword>
<accession>A0A9P0D4R8</accession>
<dbReference type="Gene3D" id="1.20.1250.20">
    <property type="entry name" value="MFS general substrate transporter like domains"/>
    <property type="match status" value="2"/>
</dbReference>
<dbReference type="InterPro" id="IPR024989">
    <property type="entry name" value="MFS_assoc_dom"/>
</dbReference>
<feature type="transmembrane region" description="Helical" evidence="7">
    <location>
        <begin position="352"/>
        <end position="371"/>
    </location>
</feature>
<evidence type="ECO:0000259" key="8">
    <source>
        <dbReference type="Pfam" id="PF12832"/>
    </source>
</evidence>
<dbReference type="PANTHER" id="PTHR16172">
    <property type="entry name" value="MAJOR FACILITATOR SUPERFAMILY DOMAIN-CONTAINING PROTEIN 6-LIKE"/>
    <property type="match status" value="1"/>
</dbReference>
<feature type="transmembrane region" description="Helical" evidence="7">
    <location>
        <begin position="425"/>
        <end position="451"/>
    </location>
</feature>
<feature type="transmembrane region" description="Helical" evidence="7">
    <location>
        <begin position="62"/>
        <end position="84"/>
    </location>
</feature>
<feature type="compositionally biased region" description="Basic and acidic residues" evidence="6">
    <location>
        <begin position="737"/>
        <end position="754"/>
    </location>
</feature>
<reference evidence="9" key="1">
    <citation type="submission" date="2022-01" db="EMBL/GenBank/DDBJ databases">
        <authorList>
            <person name="King R."/>
        </authorList>
    </citation>
    <scope>NUCLEOTIDE SEQUENCE</scope>
</reference>
<dbReference type="Pfam" id="PF12832">
    <property type="entry name" value="MFS_1_like"/>
    <property type="match status" value="1"/>
</dbReference>
<dbReference type="GO" id="GO:0016020">
    <property type="term" value="C:membrane"/>
    <property type="evidence" value="ECO:0007669"/>
    <property type="project" value="UniProtKB-SubCell"/>
</dbReference>
<evidence type="ECO:0000256" key="7">
    <source>
        <dbReference type="SAM" id="Phobius"/>
    </source>
</evidence>
<protein>
    <recommendedName>
        <fullName evidence="8">Major facilitator superfamily associated domain-containing protein</fullName>
    </recommendedName>
</protein>
<evidence type="ECO:0000256" key="6">
    <source>
        <dbReference type="SAM" id="MobiDB-lite"/>
    </source>
</evidence>
<evidence type="ECO:0000313" key="9">
    <source>
        <dbReference type="EMBL" id="CAH1110484.1"/>
    </source>
</evidence>